<feature type="domain" description="DUF3658" evidence="2">
    <location>
        <begin position="180"/>
        <end position="269"/>
    </location>
</feature>
<proteinExistence type="predicted"/>
<evidence type="ECO:0008006" key="5">
    <source>
        <dbReference type="Google" id="ProtNLM"/>
    </source>
</evidence>
<dbReference type="Pfam" id="PF12395">
    <property type="entry name" value="DUF3658"/>
    <property type="match status" value="1"/>
</dbReference>
<evidence type="ECO:0000313" key="3">
    <source>
        <dbReference type="EMBL" id="SHL58366.1"/>
    </source>
</evidence>
<evidence type="ECO:0000313" key="4">
    <source>
        <dbReference type="Proteomes" id="UP000184012"/>
    </source>
</evidence>
<dbReference type="InterPro" id="IPR022123">
    <property type="entry name" value="DUF3658"/>
</dbReference>
<evidence type="ECO:0000259" key="2">
    <source>
        <dbReference type="Pfam" id="PF12395"/>
    </source>
</evidence>
<dbReference type="GeneID" id="68363256"/>
<dbReference type="InterPro" id="IPR014973">
    <property type="entry name" value="DUF1835"/>
</dbReference>
<feature type="domain" description="DUF1835" evidence="1">
    <location>
        <begin position="53"/>
        <end position="148"/>
    </location>
</feature>
<evidence type="ECO:0000259" key="1">
    <source>
        <dbReference type="Pfam" id="PF08874"/>
    </source>
</evidence>
<dbReference type="Pfam" id="PF08874">
    <property type="entry name" value="DUF1835"/>
    <property type="match status" value="1"/>
</dbReference>
<dbReference type="EMBL" id="FRBP01000006">
    <property type="protein sequence ID" value="SHL58366.1"/>
    <property type="molecule type" value="Genomic_DNA"/>
</dbReference>
<dbReference type="Proteomes" id="UP000184012">
    <property type="component" value="Unassembled WGS sequence"/>
</dbReference>
<accession>A0AB74EZ25</accession>
<dbReference type="RefSeq" id="WP_013380445.1">
    <property type="nucleotide sequence ID" value="NC_014624.2"/>
</dbReference>
<dbReference type="AlphaFoldDB" id="A0AB74EZ25"/>
<sequence>MIELIFRDSSAGCLSYAKSMKHGQEIKDTSMLRRSGYTIPTHWPGLSMDGSPEDVAPLWLSLDIGVLDNAETREGTRLSVLKTLYGDSPGVAEEIAGMNCKTLGRLEKARKTLEPIRVWLSENDPAEVCGLLFICHLFRKSSVPLSAVFVSRQTVFDGKARQYLSTGNIFPEDFGSLAQLEEPLVPVQVKACAALWEQLVKENAPLRAVVNGRVMSVREDFYDAVLRSNIPDGDFMAAVAIGGTLIRVPGVSAQWLLMRLQAMADAGALVEVTPPKGENPYGGVMRRKKLKNVKT</sequence>
<reference evidence="3 4" key="1">
    <citation type="submission" date="2016-11" db="EMBL/GenBank/DDBJ databases">
        <authorList>
            <person name="Varghese N."/>
            <person name="Submissions S."/>
        </authorList>
    </citation>
    <scope>NUCLEOTIDE SEQUENCE [LARGE SCALE GENOMIC DNA]</scope>
    <source>
        <strain evidence="3 4">FD</strain>
    </source>
</reference>
<protein>
    <recommendedName>
        <fullName evidence="5">DUF1835 domain-containing protein</fullName>
    </recommendedName>
</protein>
<organism evidence="3 4">
    <name type="scientific">Eubacterium callanderi</name>
    <dbReference type="NCBI Taxonomy" id="53442"/>
    <lineage>
        <taxon>Bacteria</taxon>
        <taxon>Bacillati</taxon>
        <taxon>Bacillota</taxon>
        <taxon>Clostridia</taxon>
        <taxon>Eubacteriales</taxon>
        <taxon>Eubacteriaceae</taxon>
        <taxon>Eubacterium</taxon>
    </lineage>
</organism>
<comment type="caution">
    <text evidence="3">The sequence shown here is derived from an EMBL/GenBank/DDBJ whole genome shotgun (WGS) entry which is preliminary data.</text>
</comment>
<gene>
    <name evidence="3" type="ORF">SAMN04515649_106100</name>
</gene>
<name>A0AB74EZ25_9FIRM</name>